<gene>
    <name evidence="10" type="ORF">AWB69_04433</name>
</gene>
<evidence type="ECO:0000256" key="6">
    <source>
        <dbReference type="ARBA" id="ARBA00050679"/>
    </source>
</evidence>
<comment type="catalytic activity">
    <reaction evidence="6">
        <text>3-oxoadipate + NAD(+) = maleylacetate + NADH + H(+)</text>
        <dbReference type="Rhea" id="RHEA:16981"/>
        <dbReference type="ChEBI" id="CHEBI:15378"/>
        <dbReference type="ChEBI" id="CHEBI:15775"/>
        <dbReference type="ChEBI" id="CHEBI:16468"/>
        <dbReference type="ChEBI" id="CHEBI:57540"/>
        <dbReference type="ChEBI" id="CHEBI:57945"/>
        <dbReference type="EC" id="1.3.1.32"/>
    </reaction>
</comment>
<evidence type="ECO:0000259" key="8">
    <source>
        <dbReference type="Pfam" id="PF00465"/>
    </source>
</evidence>
<evidence type="ECO:0000259" key="9">
    <source>
        <dbReference type="Pfam" id="PF25137"/>
    </source>
</evidence>
<evidence type="ECO:0000256" key="4">
    <source>
        <dbReference type="ARBA" id="ARBA00023002"/>
    </source>
</evidence>
<evidence type="ECO:0000313" key="11">
    <source>
        <dbReference type="Proteomes" id="UP000054683"/>
    </source>
</evidence>
<dbReference type="Proteomes" id="UP000054683">
    <property type="component" value="Unassembled WGS sequence"/>
</dbReference>
<comment type="catalytic activity">
    <reaction evidence="7">
        <text>3-oxoadipate + NADP(+) = maleylacetate + NADPH + H(+)</text>
        <dbReference type="Rhea" id="RHEA:16985"/>
        <dbReference type="ChEBI" id="CHEBI:15378"/>
        <dbReference type="ChEBI" id="CHEBI:15775"/>
        <dbReference type="ChEBI" id="CHEBI:16468"/>
        <dbReference type="ChEBI" id="CHEBI:57783"/>
        <dbReference type="ChEBI" id="CHEBI:58349"/>
        <dbReference type="EC" id="1.3.1.32"/>
    </reaction>
</comment>
<dbReference type="Gene3D" id="1.20.1090.10">
    <property type="entry name" value="Dehydroquinate synthase-like - alpha domain"/>
    <property type="match status" value="1"/>
</dbReference>
<feature type="domain" description="Alcohol dehydrogenase iron-type/glycerol dehydrogenase GldA" evidence="8">
    <location>
        <begin position="10"/>
        <end position="153"/>
    </location>
</feature>
<dbReference type="Pfam" id="PF25137">
    <property type="entry name" value="ADH_Fe_C"/>
    <property type="match status" value="1"/>
</dbReference>
<dbReference type="SUPFAM" id="SSF56796">
    <property type="entry name" value="Dehydroquinate synthase-like"/>
    <property type="match status" value="1"/>
</dbReference>
<evidence type="ECO:0000313" key="10">
    <source>
        <dbReference type="EMBL" id="SAL43863.1"/>
    </source>
</evidence>
<keyword evidence="3" id="KW-0058">Aromatic hydrocarbons catabolism</keyword>
<dbReference type="InterPro" id="IPR001670">
    <property type="entry name" value="ADH_Fe/GldA"/>
</dbReference>
<dbReference type="AlphaFoldDB" id="A0A158HII4"/>
<dbReference type="GO" id="GO:0004022">
    <property type="term" value="F:alcohol dehydrogenase (NAD+) activity"/>
    <property type="evidence" value="ECO:0007669"/>
    <property type="project" value="TreeGrafter"/>
</dbReference>
<name>A0A158HII4_9BURK</name>
<feature type="domain" description="Fe-containing alcohol dehydrogenase-like C-terminal" evidence="9">
    <location>
        <begin position="165"/>
        <end position="346"/>
    </location>
</feature>
<evidence type="ECO:0000256" key="5">
    <source>
        <dbReference type="ARBA" id="ARBA00023027"/>
    </source>
</evidence>
<comment type="similarity">
    <text evidence="1">Belongs to the iron-containing alcohol dehydrogenase family.</text>
</comment>
<keyword evidence="5" id="KW-0520">NAD</keyword>
<dbReference type="Gene3D" id="3.40.50.1970">
    <property type="match status" value="1"/>
</dbReference>
<reference evidence="10 11" key="1">
    <citation type="submission" date="2016-01" db="EMBL/GenBank/DDBJ databases">
        <authorList>
            <person name="Oliw E.H."/>
        </authorList>
    </citation>
    <scope>NUCLEOTIDE SEQUENCE [LARGE SCALE GENOMIC DNA]</scope>
    <source>
        <strain evidence="10">LMG 27134</strain>
    </source>
</reference>
<dbReference type="InterPro" id="IPR034786">
    <property type="entry name" value="MAR"/>
</dbReference>
<dbReference type="EC" id="1.3.1.32" evidence="2"/>
<evidence type="ECO:0000256" key="7">
    <source>
        <dbReference type="ARBA" id="ARBA00051531"/>
    </source>
</evidence>
<sequence>MDPFIYQGMPSRVVFGAGSISHLEREIDLLGARRAIVLSTPEQREQAEVFAARLGSRAVGVFSKAVMHVPVETAQAARDYAAKLGADCAVAIGGGSTTGLGKAIALTSSLPILAVPTTYAGSEMTPVYGLTEGGLKKTGRDLRVLPKTVIYDPELTLSLPASLSVTSGINAIAHAAEGLYAQDANPITALMAEEGIRALGAGIGRVVSRLDDLDARADCLYGAWLCGSVLGSVGMALHHKLCHTLGGTFNLPHAETHTIVLPHALAYNREATPLAMQRIARALKASDAAQGVFDLARDNGAPTALKDIGMKESDIGVALDIALKNPYWNPRPLERAALRALLEAAYEGRRPD</sequence>
<proteinExistence type="inferred from homology"/>
<evidence type="ECO:0000256" key="2">
    <source>
        <dbReference type="ARBA" id="ARBA00012005"/>
    </source>
</evidence>
<dbReference type="Pfam" id="PF00465">
    <property type="entry name" value="Fe-ADH"/>
    <property type="match status" value="1"/>
</dbReference>
<protein>
    <recommendedName>
        <fullName evidence="2">maleylacetate reductase</fullName>
        <ecNumber evidence="2">1.3.1.32</ecNumber>
    </recommendedName>
</protein>
<dbReference type="PANTHER" id="PTHR11496:SF102">
    <property type="entry name" value="ALCOHOL DEHYDROGENASE 4"/>
    <property type="match status" value="1"/>
</dbReference>
<dbReference type="InterPro" id="IPR056798">
    <property type="entry name" value="ADH_Fe_C"/>
</dbReference>
<evidence type="ECO:0000256" key="3">
    <source>
        <dbReference type="ARBA" id="ARBA00022797"/>
    </source>
</evidence>
<dbReference type="GO" id="GO:0046872">
    <property type="term" value="F:metal ion binding"/>
    <property type="evidence" value="ECO:0007669"/>
    <property type="project" value="InterPro"/>
</dbReference>
<dbReference type="FunFam" id="3.40.50.1970:FF:000015">
    <property type="entry name" value="Maleylacetate reductase 1"/>
    <property type="match status" value="1"/>
</dbReference>
<dbReference type="RefSeq" id="WP_062088484.1">
    <property type="nucleotide sequence ID" value="NZ_FCOK02000031.1"/>
</dbReference>
<accession>A0A158HII4</accession>
<dbReference type="OrthoDB" id="3812122at2"/>
<dbReference type="InterPro" id="IPR039697">
    <property type="entry name" value="Alcohol_dehydrogenase_Fe"/>
</dbReference>
<dbReference type="GO" id="GO:0018506">
    <property type="term" value="F:maleylacetate reductase activity"/>
    <property type="evidence" value="ECO:0007669"/>
    <property type="project" value="UniProtKB-EC"/>
</dbReference>
<dbReference type="GO" id="GO:1901168">
    <property type="term" value="P:3-chlorocatechol catabolic process"/>
    <property type="evidence" value="ECO:0007669"/>
    <property type="project" value="UniProtKB-ARBA"/>
</dbReference>
<evidence type="ECO:0000256" key="1">
    <source>
        <dbReference type="ARBA" id="ARBA00007358"/>
    </source>
</evidence>
<keyword evidence="4" id="KW-0560">Oxidoreductase</keyword>
<dbReference type="PANTHER" id="PTHR11496">
    <property type="entry name" value="ALCOHOL DEHYDROGENASE"/>
    <property type="match status" value="1"/>
</dbReference>
<dbReference type="CDD" id="cd08177">
    <property type="entry name" value="MAR"/>
    <property type="match status" value="1"/>
</dbReference>
<organism evidence="10 11">
    <name type="scientific">Caballeronia udeis</name>
    <dbReference type="NCBI Taxonomy" id="1232866"/>
    <lineage>
        <taxon>Bacteria</taxon>
        <taxon>Pseudomonadati</taxon>
        <taxon>Pseudomonadota</taxon>
        <taxon>Betaproteobacteria</taxon>
        <taxon>Burkholderiales</taxon>
        <taxon>Burkholderiaceae</taxon>
        <taxon>Caballeronia</taxon>
    </lineage>
</organism>
<dbReference type="EMBL" id="FCOK02000031">
    <property type="protein sequence ID" value="SAL43863.1"/>
    <property type="molecule type" value="Genomic_DNA"/>
</dbReference>